<dbReference type="AlphaFoldDB" id="A0A6N7KYY2"/>
<feature type="domain" description="Protein kinase" evidence="8">
    <location>
        <begin position="40"/>
        <end position="282"/>
    </location>
</feature>
<feature type="region of interest" description="Disordered" evidence="7">
    <location>
        <begin position="395"/>
        <end position="516"/>
    </location>
</feature>
<feature type="compositionally biased region" description="Basic and acidic residues" evidence="7">
    <location>
        <begin position="1"/>
        <end position="14"/>
    </location>
</feature>
<evidence type="ECO:0000256" key="4">
    <source>
        <dbReference type="ARBA" id="ARBA00022777"/>
    </source>
</evidence>
<feature type="binding site" evidence="6">
    <location>
        <position position="69"/>
    </location>
    <ligand>
        <name>ATP</name>
        <dbReference type="ChEBI" id="CHEBI:30616"/>
    </ligand>
</feature>
<dbReference type="PROSITE" id="PS50011">
    <property type="entry name" value="PROTEIN_KINASE_DOM"/>
    <property type="match status" value="1"/>
</dbReference>
<evidence type="ECO:0000256" key="2">
    <source>
        <dbReference type="ARBA" id="ARBA00022679"/>
    </source>
</evidence>
<dbReference type="EMBL" id="WBOF01000003">
    <property type="protein sequence ID" value="MQS16842.1"/>
    <property type="molecule type" value="Genomic_DNA"/>
</dbReference>
<evidence type="ECO:0000256" key="7">
    <source>
        <dbReference type="SAM" id="MobiDB-lite"/>
    </source>
</evidence>
<dbReference type="PROSITE" id="PS00108">
    <property type="entry name" value="PROTEIN_KINASE_ST"/>
    <property type="match status" value="1"/>
</dbReference>
<reference evidence="9 10" key="1">
    <citation type="submission" date="2019-09" db="EMBL/GenBank/DDBJ databases">
        <title>Genome Sequences of Streptomyces kaniharaensis ATCC 21070.</title>
        <authorList>
            <person name="Zhu W."/>
            <person name="De Crecy-Lagard V."/>
            <person name="Richards N.G."/>
        </authorList>
    </citation>
    <scope>NUCLEOTIDE SEQUENCE [LARGE SCALE GENOMIC DNA]</scope>
    <source>
        <strain evidence="9 10">SF-557</strain>
    </source>
</reference>
<dbReference type="InterPro" id="IPR011009">
    <property type="entry name" value="Kinase-like_dom_sf"/>
</dbReference>
<dbReference type="Gene3D" id="1.10.510.10">
    <property type="entry name" value="Transferase(Phosphotransferase) domain 1"/>
    <property type="match status" value="1"/>
</dbReference>
<dbReference type="RefSeq" id="WP_153468449.1">
    <property type="nucleotide sequence ID" value="NZ_WBOF01000003.1"/>
</dbReference>
<name>A0A6N7KYY2_9ACTN</name>
<feature type="region of interest" description="Disordered" evidence="7">
    <location>
        <begin position="1"/>
        <end position="31"/>
    </location>
</feature>
<dbReference type="Pfam" id="PF00069">
    <property type="entry name" value="Pkinase"/>
    <property type="match status" value="1"/>
</dbReference>
<dbReference type="InterPro" id="IPR008271">
    <property type="entry name" value="Ser/Thr_kinase_AS"/>
</dbReference>
<organism evidence="9 10">
    <name type="scientific">Streptomyces kaniharaensis</name>
    <dbReference type="NCBI Taxonomy" id="212423"/>
    <lineage>
        <taxon>Bacteria</taxon>
        <taxon>Bacillati</taxon>
        <taxon>Actinomycetota</taxon>
        <taxon>Actinomycetes</taxon>
        <taxon>Kitasatosporales</taxon>
        <taxon>Streptomycetaceae</taxon>
        <taxon>Streptomyces</taxon>
    </lineage>
</organism>
<dbReference type="GO" id="GO:0004674">
    <property type="term" value="F:protein serine/threonine kinase activity"/>
    <property type="evidence" value="ECO:0007669"/>
    <property type="project" value="UniProtKB-KW"/>
</dbReference>
<gene>
    <name evidence="9" type="ORF">F7Q99_32815</name>
</gene>
<dbReference type="OrthoDB" id="4716121at2"/>
<keyword evidence="3 6" id="KW-0547">Nucleotide-binding</keyword>
<comment type="caution">
    <text evidence="9">The sequence shown here is derived from an EMBL/GenBank/DDBJ whole genome shotgun (WGS) entry which is preliminary data.</text>
</comment>
<evidence type="ECO:0000313" key="9">
    <source>
        <dbReference type="EMBL" id="MQS16842.1"/>
    </source>
</evidence>
<keyword evidence="2" id="KW-0808">Transferase</keyword>
<evidence type="ECO:0000256" key="1">
    <source>
        <dbReference type="ARBA" id="ARBA00022527"/>
    </source>
</evidence>
<proteinExistence type="predicted"/>
<dbReference type="GO" id="GO:0005524">
    <property type="term" value="F:ATP binding"/>
    <property type="evidence" value="ECO:0007669"/>
    <property type="project" value="UniProtKB-UniRule"/>
</dbReference>
<dbReference type="Proteomes" id="UP000450000">
    <property type="component" value="Unassembled WGS sequence"/>
</dbReference>
<keyword evidence="4 9" id="KW-0418">Kinase</keyword>
<dbReference type="PANTHER" id="PTHR24350">
    <property type="entry name" value="SERINE/THREONINE-PROTEIN KINASE IAL-RELATED"/>
    <property type="match status" value="1"/>
</dbReference>
<evidence type="ECO:0000256" key="3">
    <source>
        <dbReference type="ARBA" id="ARBA00022741"/>
    </source>
</evidence>
<dbReference type="SUPFAM" id="SSF56112">
    <property type="entry name" value="Protein kinase-like (PK-like)"/>
    <property type="match status" value="1"/>
</dbReference>
<dbReference type="InterPro" id="IPR030616">
    <property type="entry name" value="Aur-like"/>
</dbReference>
<dbReference type="PROSITE" id="PS00107">
    <property type="entry name" value="PROTEIN_KINASE_ATP"/>
    <property type="match status" value="1"/>
</dbReference>
<evidence type="ECO:0000256" key="5">
    <source>
        <dbReference type="ARBA" id="ARBA00022840"/>
    </source>
</evidence>
<accession>A0A6N7KYY2</accession>
<keyword evidence="5 6" id="KW-0067">ATP-binding</keyword>
<keyword evidence="10" id="KW-1185">Reference proteome</keyword>
<protein>
    <submittedName>
        <fullName evidence="9">Protein kinase</fullName>
    </submittedName>
</protein>
<evidence type="ECO:0000259" key="8">
    <source>
        <dbReference type="PROSITE" id="PS50011"/>
    </source>
</evidence>
<evidence type="ECO:0000256" key="6">
    <source>
        <dbReference type="PROSITE-ProRule" id="PRU10141"/>
    </source>
</evidence>
<keyword evidence="1" id="KW-0723">Serine/threonine-protein kinase</keyword>
<dbReference type="InterPro" id="IPR000719">
    <property type="entry name" value="Prot_kinase_dom"/>
</dbReference>
<feature type="compositionally biased region" description="Low complexity" evidence="7">
    <location>
        <begin position="395"/>
        <end position="404"/>
    </location>
</feature>
<evidence type="ECO:0000313" key="10">
    <source>
        <dbReference type="Proteomes" id="UP000450000"/>
    </source>
</evidence>
<sequence>MDDRTQQDEGERPTRGSTAPDAVGDAPLAEDERRWELPDYVHERELGAGASGRVVLARHRESGTPVALKYLHGSVGTPALRAEARVLASIDSPHVTRLYEYVEGEQGSAIVMELVDGIALRDLLRAEGATTAEAALVVLKGSLLGLAAAHEAGVVHRDYKPANVLVDTAGVSKLVDFGIAVPNGADRDVSGTPAYMPPEQWAGRPASPAGDVYAATVTFFECLTGARPYEGTTIAELAVQHTEAPIPAELAPDPVRPLILAGLAKDPQSRPDSAAAFVEELEAVAVAAYGPQWEEKGRLDLAALVALLALLPGAGGAAAGGTSLAHTALGSGEGLFAAHVTAAVGADTVAATVQRDLTRRGLRLGTRGKALTGVAAGVLTLATLAGAAMAGAADGGARTAAGGASPEATTSLGAPDPTGGPSPVSSGAGTPSPAPSASTSPTATPSATPGTPSGGPTATPTGQTPTVPGSPPRTGTPTGQPPAPPGPAGPASVPPAGPVPTTPGPTSVTTTPPPSPTVAPATIAVSSVNLDSLVCGGRWSLTATVTVVAQGNATGTLTLSWYHSSGGRAITVATDTVVVQNGRATVTRTHDFGSADNFPTWGVRIGTTPAAAQPGRTSAEMAAFLCDPPR</sequence>
<feature type="compositionally biased region" description="Pro residues" evidence="7">
    <location>
        <begin position="479"/>
        <end position="503"/>
    </location>
</feature>
<dbReference type="InterPro" id="IPR017441">
    <property type="entry name" value="Protein_kinase_ATP_BS"/>
</dbReference>
<dbReference type="CDD" id="cd14014">
    <property type="entry name" value="STKc_PknB_like"/>
    <property type="match status" value="1"/>
</dbReference>
<feature type="compositionally biased region" description="Low complexity" evidence="7">
    <location>
        <begin position="417"/>
        <end position="478"/>
    </location>
</feature>